<evidence type="ECO:0000313" key="2">
    <source>
        <dbReference type="EMBL" id="KAJ7716151.1"/>
    </source>
</evidence>
<reference evidence="2" key="1">
    <citation type="submission" date="2023-03" db="EMBL/GenBank/DDBJ databases">
        <title>Massive genome expansion in bonnet fungi (Mycena s.s.) driven by repeated elements and novel gene families across ecological guilds.</title>
        <authorList>
            <consortium name="Lawrence Berkeley National Laboratory"/>
            <person name="Harder C.B."/>
            <person name="Miyauchi S."/>
            <person name="Viragh M."/>
            <person name="Kuo A."/>
            <person name="Thoen E."/>
            <person name="Andreopoulos B."/>
            <person name="Lu D."/>
            <person name="Skrede I."/>
            <person name="Drula E."/>
            <person name="Henrissat B."/>
            <person name="Morin E."/>
            <person name="Kohler A."/>
            <person name="Barry K."/>
            <person name="LaButti K."/>
            <person name="Morin E."/>
            <person name="Salamov A."/>
            <person name="Lipzen A."/>
            <person name="Mereny Z."/>
            <person name="Hegedus B."/>
            <person name="Baldrian P."/>
            <person name="Stursova M."/>
            <person name="Weitz H."/>
            <person name="Taylor A."/>
            <person name="Grigoriev I.V."/>
            <person name="Nagy L.G."/>
            <person name="Martin F."/>
            <person name="Kauserud H."/>
        </authorList>
    </citation>
    <scope>NUCLEOTIDE SEQUENCE</scope>
    <source>
        <strain evidence="2">CBHHK182m</strain>
    </source>
</reference>
<keyword evidence="3" id="KW-1185">Reference proteome</keyword>
<protein>
    <submittedName>
        <fullName evidence="2">Uncharacterized protein</fullName>
    </submittedName>
</protein>
<accession>A0AAD7MGQ6</accession>
<feature type="region of interest" description="Disordered" evidence="1">
    <location>
        <begin position="566"/>
        <end position="597"/>
    </location>
</feature>
<evidence type="ECO:0000256" key="1">
    <source>
        <dbReference type="SAM" id="MobiDB-lite"/>
    </source>
</evidence>
<organism evidence="2 3">
    <name type="scientific">Mycena metata</name>
    <dbReference type="NCBI Taxonomy" id="1033252"/>
    <lineage>
        <taxon>Eukaryota</taxon>
        <taxon>Fungi</taxon>
        <taxon>Dikarya</taxon>
        <taxon>Basidiomycota</taxon>
        <taxon>Agaricomycotina</taxon>
        <taxon>Agaricomycetes</taxon>
        <taxon>Agaricomycetidae</taxon>
        <taxon>Agaricales</taxon>
        <taxon>Marasmiineae</taxon>
        <taxon>Mycenaceae</taxon>
        <taxon>Mycena</taxon>
    </lineage>
</organism>
<proteinExistence type="predicted"/>
<name>A0AAD7MGQ6_9AGAR</name>
<feature type="region of interest" description="Disordered" evidence="1">
    <location>
        <begin position="526"/>
        <end position="550"/>
    </location>
</feature>
<comment type="caution">
    <text evidence="2">The sequence shown here is derived from an EMBL/GenBank/DDBJ whole genome shotgun (WGS) entry which is preliminary data.</text>
</comment>
<sequence>MEQDSYPALYGEPSLAVPSPSHMFQNATDFSVTGSRFINVQGNMNIQPMFSHAGVRDVVLSLLEQERQGNVFSGVTRNTPLPPAVYSESNNYCHQLLRQGRGFPMYVPSPQQNLPAEYRRTGIAIGDVGRVTPEGGFDFFFNIYRSASDPINANVPEDFVPLSSYNPIDLTHYSFDSGEYVSTPSVYDIDGGFLEPTPGGEFIFKCRGPDGAVLALPHGAHLEKLENLERMRRYAAKHAESWYRYVNETRGRGLVNGSLCLITGCEKSKSWGMASFQNVSVDKEFPLSFRPTAAEDNGYRYRWNGARCRHKQADPPLVDGTPLNQTTFIHAFTISLGEGLWGKLFGDVEVAQLVDSFASPDKSGGGFVPFGSQGSRFSWSLNFFGFNSNNGGSQSRTMAQGNTIISDACPVPQIFHPSRLIHERILREVPGATVVITHDDDWSDIFKDNNLPITSSHLQHMIFDRFNIVEEEGTVFLRDKSKNTLQDALTVNAEEPFAAVEEQAQDNSLPNTSSISPAVVLEAVQEEPSIEEPGANRSQPANDHTKIFGDSRTRLSSLFRNVIRTTPKMSVSTPAPDPQPGRHRSPQASSMPNRPLGLRNNSEKIILEIDSPAFVEERQQDHDAAIHNSHDKQNNFWSAYEALIAEKEEKERRNQSKLRDNLIIWATMACVATSGVMARLVMHMLGPLFVSITTSLRDRVTGHSHEFVFLLDPSIQIMLEEDPDISWRVTTDINWRVTTGISWRVMETHTAHEAISRRLRRRGADGIPGNVVRLTGSKGLLLERGADISPHDGQETAPERTVYTTWRICWPRLDLHNPDPGLETAMLNVHVHVLLEGEEGGILHCPLCQRLLDLLRESLHGTSGRDPGVQDGDGDGSDVEKWRRFRHG</sequence>
<dbReference type="AlphaFoldDB" id="A0AAD7MGQ6"/>
<gene>
    <name evidence="2" type="ORF">B0H16DRAFT_1614543</name>
</gene>
<dbReference type="Proteomes" id="UP001215598">
    <property type="component" value="Unassembled WGS sequence"/>
</dbReference>
<dbReference type="EMBL" id="JARKIB010000296">
    <property type="protein sequence ID" value="KAJ7716151.1"/>
    <property type="molecule type" value="Genomic_DNA"/>
</dbReference>
<feature type="region of interest" description="Disordered" evidence="1">
    <location>
        <begin position="862"/>
        <end position="888"/>
    </location>
</feature>
<evidence type="ECO:0000313" key="3">
    <source>
        <dbReference type="Proteomes" id="UP001215598"/>
    </source>
</evidence>